<gene>
    <name evidence="1" type="ordered locus">Mefer_0716</name>
</gene>
<accession>C7P7K2</accession>
<name>C7P7K2_METFA</name>
<dbReference type="EMBL" id="CP001696">
    <property type="protein sequence ID" value="ACV24534.1"/>
    <property type="molecule type" value="Genomic_DNA"/>
</dbReference>
<proteinExistence type="predicted"/>
<reference evidence="1" key="1">
    <citation type="submission" date="2009-08" db="EMBL/GenBank/DDBJ databases">
        <title>Complete sequence of chromosome of Methanocaldococcus fervens AG86.</title>
        <authorList>
            <consortium name="US DOE Joint Genome Institute"/>
            <person name="Lucas S."/>
            <person name="Copeland A."/>
            <person name="Lapidus A."/>
            <person name="Glavina del Rio T."/>
            <person name="Tice H."/>
            <person name="Bruce D."/>
            <person name="Goodwin L."/>
            <person name="Pitluck S."/>
            <person name="Chertkov O."/>
            <person name="Detter J.C."/>
            <person name="Han C."/>
            <person name="Tapia R."/>
            <person name="Larimer F."/>
            <person name="Land M."/>
            <person name="Hauser L."/>
            <person name="Kyrpides N."/>
            <person name="Ovchinnikova G."/>
            <person name="Lupa-Sieprawska M."/>
            <person name="Whitman W.B."/>
        </authorList>
    </citation>
    <scope>NUCLEOTIDE SEQUENCE [LARGE SCALE GENOMIC DNA]</scope>
    <source>
        <strain evidence="1">AG86</strain>
    </source>
</reference>
<dbReference type="Proteomes" id="UP000001495">
    <property type="component" value="Chromosome"/>
</dbReference>
<dbReference type="eggNOG" id="arCOG05032">
    <property type="taxonomic scope" value="Archaea"/>
</dbReference>
<dbReference type="KEGG" id="mfe:Mefer_0716"/>
<sequence length="163" mass="18432">MGINHIIYIMRITKQFILLLTVLVRVVYVVDLPYKKLGVELEGKQLIFKMKSKDVEESIRMNFESAALLKILMEQGVLVAEKINKDFKKDNIKIHDIQDIGTVFGVDGRISIGVLPADENRVASILVGFHKDDRHIAVVVKPKKIALLSVIITKLISENIKLD</sequence>
<organism evidence="1 2">
    <name type="scientific">Methanocaldococcus fervens (strain DSM 4213 / JCM 15782 / AG86)</name>
    <name type="common">Methanococcus fervens</name>
    <dbReference type="NCBI Taxonomy" id="573064"/>
    <lineage>
        <taxon>Archaea</taxon>
        <taxon>Methanobacteriati</taxon>
        <taxon>Methanobacteriota</taxon>
        <taxon>Methanomada group</taxon>
        <taxon>Methanococci</taxon>
        <taxon>Methanococcales</taxon>
        <taxon>Methanocaldococcaceae</taxon>
        <taxon>Methanocaldococcus</taxon>
    </lineage>
</organism>
<protein>
    <submittedName>
        <fullName evidence="1">Uncharacterized protein</fullName>
    </submittedName>
</protein>
<evidence type="ECO:0000313" key="2">
    <source>
        <dbReference type="Proteomes" id="UP000001495"/>
    </source>
</evidence>
<dbReference type="STRING" id="573064.Mefer_0716"/>
<dbReference type="AlphaFoldDB" id="C7P7K2"/>
<dbReference type="HOGENOM" id="CLU_1821029_0_0_2"/>
<evidence type="ECO:0000313" key="1">
    <source>
        <dbReference type="EMBL" id="ACV24534.1"/>
    </source>
</evidence>
<keyword evidence="2" id="KW-1185">Reference proteome</keyword>